<proteinExistence type="predicted"/>
<sequence>MQDRVVEYHKTGDSSHDFWLGHITACNHQAGGVPSSYIIRNPLHAADLGEPQDYPPVCMLNFDTGFSEAEILAIIIDRFEKRHAASIDDIPGEIVEKARDLLSTLKAHGETGVLP</sequence>
<dbReference type="Proteomes" id="UP000316855">
    <property type="component" value="Chromosome"/>
</dbReference>
<keyword evidence="2" id="KW-1185">Reference proteome</keyword>
<evidence type="ECO:0000313" key="1">
    <source>
        <dbReference type="EMBL" id="QDT94192.1"/>
    </source>
</evidence>
<organism evidence="1 2">
    <name type="scientific">Gimesia algae</name>
    <dbReference type="NCBI Taxonomy" id="2527971"/>
    <lineage>
        <taxon>Bacteria</taxon>
        <taxon>Pseudomonadati</taxon>
        <taxon>Planctomycetota</taxon>
        <taxon>Planctomycetia</taxon>
        <taxon>Planctomycetales</taxon>
        <taxon>Planctomycetaceae</taxon>
        <taxon>Gimesia</taxon>
    </lineage>
</organism>
<dbReference type="AlphaFoldDB" id="A0A517VME6"/>
<dbReference type="KEGG" id="gax:Pan161_58860"/>
<reference evidence="1 2" key="1">
    <citation type="submission" date="2019-02" db="EMBL/GenBank/DDBJ databases">
        <title>Deep-cultivation of Planctomycetes and their phenomic and genomic characterization uncovers novel biology.</title>
        <authorList>
            <person name="Wiegand S."/>
            <person name="Jogler M."/>
            <person name="Boedeker C."/>
            <person name="Pinto D."/>
            <person name="Vollmers J."/>
            <person name="Rivas-Marin E."/>
            <person name="Kohn T."/>
            <person name="Peeters S.H."/>
            <person name="Heuer A."/>
            <person name="Rast P."/>
            <person name="Oberbeckmann S."/>
            <person name="Bunk B."/>
            <person name="Jeske O."/>
            <person name="Meyerdierks A."/>
            <person name="Storesund J.E."/>
            <person name="Kallscheuer N."/>
            <person name="Luecker S."/>
            <person name="Lage O.M."/>
            <person name="Pohl T."/>
            <person name="Merkel B.J."/>
            <person name="Hornburger P."/>
            <person name="Mueller R.-W."/>
            <person name="Bruemmer F."/>
            <person name="Labrenz M."/>
            <person name="Spormann A.M."/>
            <person name="Op den Camp H."/>
            <person name="Overmann J."/>
            <person name="Amann R."/>
            <person name="Jetten M.S.M."/>
            <person name="Mascher T."/>
            <person name="Medema M.H."/>
            <person name="Devos D.P."/>
            <person name="Kaster A.-K."/>
            <person name="Ovreas L."/>
            <person name="Rohde M."/>
            <person name="Galperin M.Y."/>
            <person name="Jogler C."/>
        </authorList>
    </citation>
    <scope>NUCLEOTIDE SEQUENCE [LARGE SCALE GENOMIC DNA]</scope>
    <source>
        <strain evidence="1 2">Pan161</strain>
    </source>
</reference>
<gene>
    <name evidence="1" type="ORF">Pan161_58860</name>
</gene>
<name>A0A517VME6_9PLAN</name>
<accession>A0A517VME6</accession>
<protein>
    <submittedName>
        <fullName evidence="1">Uncharacterized protein</fullName>
    </submittedName>
</protein>
<evidence type="ECO:0000313" key="2">
    <source>
        <dbReference type="Proteomes" id="UP000316855"/>
    </source>
</evidence>
<dbReference type="EMBL" id="CP036343">
    <property type="protein sequence ID" value="QDT94192.1"/>
    <property type="molecule type" value="Genomic_DNA"/>
</dbReference>